<name>A0ABT9BG86_9BACT</name>
<organism evidence="1 2">
    <name type="scientific">Hymenobacter aranciens</name>
    <dbReference type="NCBI Taxonomy" id="3063996"/>
    <lineage>
        <taxon>Bacteria</taxon>
        <taxon>Pseudomonadati</taxon>
        <taxon>Bacteroidota</taxon>
        <taxon>Cytophagia</taxon>
        <taxon>Cytophagales</taxon>
        <taxon>Hymenobacteraceae</taxon>
        <taxon>Hymenobacter</taxon>
    </lineage>
</organism>
<dbReference type="Proteomes" id="UP001176429">
    <property type="component" value="Unassembled WGS sequence"/>
</dbReference>
<dbReference type="RefSeq" id="WP_305007382.1">
    <property type="nucleotide sequence ID" value="NZ_JAUQSY010000009.1"/>
</dbReference>
<proteinExistence type="predicted"/>
<sequence length="92" mass="9861">MKSLDLPERRIRVPVFRPGTTDTPVPPAQAAQQTGKTAIFAMEMAVLPILLISNRARSQRHDEGTVIPQSGAALLVAAPIFWLACAALLSQA</sequence>
<keyword evidence="2" id="KW-1185">Reference proteome</keyword>
<accession>A0ABT9BG86</accession>
<gene>
    <name evidence="1" type="ORF">Q5H93_14960</name>
</gene>
<comment type="caution">
    <text evidence="1">The sequence shown here is derived from an EMBL/GenBank/DDBJ whole genome shotgun (WGS) entry which is preliminary data.</text>
</comment>
<evidence type="ECO:0000313" key="1">
    <source>
        <dbReference type="EMBL" id="MDO7876042.1"/>
    </source>
</evidence>
<dbReference type="EMBL" id="JAUQSY010000009">
    <property type="protein sequence ID" value="MDO7876042.1"/>
    <property type="molecule type" value="Genomic_DNA"/>
</dbReference>
<evidence type="ECO:0000313" key="2">
    <source>
        <dbReference type="Proteomes" id="UP001176429"/>
    </source>
</evidence>
<protein>
    <submittedName>
        <fullName evidence="1">Uncharacterized protein</fullName>
    </submittedName>
</protein>
<reference evidence="1" key="1">
    <citation type="submission" date="2023-07" db="EMBL/GenBank/DDBJ databases">
        <authorList>
            <person name="Kim M.K."/>
        </authorList>
    </citation>
    <scope>NUCLEOTIDE SEQUENCE</scope>
    <source>
        <strain evidence="1">ASUV-10-1</strain>
    </source>
</reference>